<feature type="coiled-coil region" evidence="8">
    <location>
        <begin position="22"/>
        <end position="49"/>
    </location>
</feature>
<dbReference type="GO" id="GO:0000398">
    <property type="term" value="P:mRNA splicing, via spliceosome"/>
    <property type="evidence" value="ECO:0007669"/>
    <property type="project" value="TreeGrafter"/>
</dbReference>
<keyword evidence="6" id="KW-0508">mRNA splicing</keyword>
<evidence type="ECO:0000313" key="12">
    <source>
        <dbReference type="Proteomes" id="UP000799324"/>
    </source>
</evidence>
<feature type="compositionally biased region" description="Basic and acidic residues" evidence="9">
    <location>
        <begin position="272"/>
        <end position="294"/>
    </location>
</feature>
<dbReference type="InterPro" id="IPR022209">
    <property type="entry name" value="CWC25"/>
</dbReference>
<feature type="compositionally biased region" description="Basic and acidic residues" evidence="9">
    <location>
        <begin position="236"/>
        <end position="246"/>
    </location>
</feature>
<keyword evidence="3" id="KW-0507">mRNA processing</keyword>
<feature type="compositionally biased region" description="Basic and acidic residues" evidence="9">
    <location>
        <begin position="330"/>
        <end position="359"/>
    </location>
</feature>
<gene>
    <name evidence="11" type="ORF">K491DRAFT_691821</name>
</gene>
<feature type="compositionally biased region" description="Basic residues" evidence="9">
    <location>
        <begin position="174"/>
        <end position="190"/>
    </location>
</feature>
<feature type="region of interest" description="Disordered" evidence="9">
    <location>
        <begin position="153"/>
        <end position="391"/>
    </location>
</feature>
<feature type="compositionally biased region" description="Basic and acidic residues" evidence="9">
    <location>
        <begin position="153"/>
        <end position="173"/>
    </location>
</feature>
<proteinExistence type="inferred from homology"/>
<accession>A0A6A6T9C9</accession>
<evidence type="ECO:0000256" key="5">
    <source>
        <dbReference type="ARBA" id="ARBA00023054"/>
    </source>
</evidence>
<dbReference type="InterPro" id="IPR019339">
    <property type="entry name" value="CIR_N_dom"/>
</dbReference>
<dbReference type="SMART" id="SM01083">
    <property type="entry name" value="Cir_N"/>
    <property type="match status" value="1"/>
</dbReference>
<evidence type="ECO:0000256" key="4">
    <source>
        <dbReference type="ARBA" id="ARBA00022728"/>
    </source>
</evidence>
<dbReference type="EMBL" id="MU004334">
    <property type="protein sequence ID" value="KAF2656585.1"/>
    <property type="molecule type" value="Genomic_DNA"/>
</dbReference>
<dbReference type="Pfam" id="PF12542">
    <property type="entry name" value="CWC25"/>
    <property type="match status" value="1"/>
</dbReference>
<feature type="compositionally biased region" description="Basic residues" evidence="9">
    <location>
        <begin position="201"/>
        <end position="211"/>
    </location>
</feature>
<dbReference type="Pfam" id="PF10197">
    <property type="entry name" value="Cir_N"/>
    <property type="match status" value="1"/>
</dbReference>
<feature type="compositionally biased region" description="Basic residues" evidence="9">
    <location>
        <begin position="222"/>
        <end position="235"/>
    </location>
</feature>
<dbReference type="GO" id="GO:0005684">
    <property type="term" value="C:U2-type spliceosomal complex"/>
    <property type="evidence" value="ECO:0007669"/>
    <property type="project" value="TreeGrafter"/>
</dbReference>
<comment type="similarity">
    <text evidence="2">Belongs to the CWC25 family.</text>
</comment>
<comment type="subcellular location">
    <subcellularLocation>
        <location evidence="1">Nucleus</location>
    </subcellularLocation>
</comment>
<dbReference type="OrthoDB" id="21123at2759"/>
<feature type="compositionally biased region" description="Basic and acidic residues" evidence="9">
    <location>
        <begin position="191"/>
        <end position="200"/>
    </location>
</feature>
<dbReference type="AlphaFoldDB" id="A0A6A6T9C9"/>
<evidence type="ECO:0000259" key="10">
    <source>
        <dbReference type="SMART" id="SM01083"/>
    </source>
</evidence>
<feature type="compositionally biased region" description="Basic and acidic residues" evidence="9">
    <location>
        <begin position="212"/>
        <end position="221"/>
    </location>
</feature>
<dbReference type="PANTHER" id="PTHR16196:SF0">
    <property type="entry name" value="PRE-MRNA-SPLICING FACTOR CWC25 HOMOLOG"/>
    <property type="match status" value="1"/>
</dbReference>
<dbReference type="PANTHER" id="PTHR16196">
    <property type="entry name" value="CELL CYCLE CONTROL PROTEIN CWF25"/>
    <property type="match status" value="1"/>
</dbReference>
<evidence type="ECO:0000256" key="1">
    <source>
        <dbReference type="ARBA" id="ARBA00004123"/>
    </source>
</evidence>
<organism evidence="11 12">
    <name type="scientific">Lophiostoma macrostomum CBS 122681</name>
    <dbReference type="NCBI Taxonomy" id="1314788"/>
    <lineage>
        <taxon>Eukaryota</taxon>
        <taxon>Fungi</taxon>
        <taxon>Dikarya</taxon>
        <taxon>Ascomycota</taxon>
        <taxon>Pezizomycotina</taxon>
        <taxon>Dothideomycetes</taxon>
        <taxon>Pleosporomycetidae</taxon>
        <taxon>Pleosporales</taxon>
        <taxon>Lophiostomataceae</taxon>
        <taxon>Lophiostoma</taxon>
    </lineage>
</organism>
<keyword evidence="5 8" id="KW-0175">Coiled coil</keyword>
<sequence length="391" mass="46138">MGGDLNLKKSWHPNLHRNQEKVWKEEQKALEERKQIEKLRRERDEERSLEALQRLQEASGGRTVQKKVDWMYAGPSGDGAQVTEEREGYLLGKRRIDGLLKANDASSQTLSRGAAASIDTLGNSNANSALDVKMKVAQDPLLAIQKQRMEMQLKLMKDAQRKAKSEEKHAKEKERKRHHKHHRHSHRDRSRSRDSSDDRSRRHRHSRRDRSRSRDSSDERDRRHRHRHRSRSPRRRDHDDRDEYPRRSRSPRRREHRDERDDYRKRSRSPYRRQERPARDDYRSRSSRTSDDAPPKPAPTKPTQSADNKQDKQSAAEKLAQMQANASSLEEQRNERVRQIEAQDKVEEERHRQNREGGRKFISGMRSQATDMSLGDAMARGRHGARKEIDV</sequence>
<evidence type="ECO:0000256" key="6">
    <source>
        <dbReference type="ARBA" id="ARBA00023187"/>
    </source>
</evidence>
<dbReference type="InterPro" id="IPR051376">
    <property type="entry name" value="CWC25_splicing_factor"/>
</dbReference>
<keyword evidence="7" id="KW-0539">Nucleus</keyword>
<evidence type="ECO:0000256" key="9">
    <source>
        <dbReference type="SAM" id="MobiDB-lite"/>
    </source>
</evidence>
<evidence type="ECO:0000256" key="7">
    <source>
        <dbReference type="ARBA" id="ARBA00023242"/>
    </source>
</evidence>
<evidence type="ECO:0000256" key="8">
    <source>
        <dbReference type="SAM" id="Coils"/>
    </source>
</evidence>
<name>A0A6A6T9C9_9PLEO</name>
<evidence type="ECO:0000256" key="2">
    <source>
        <dbReference type="ARBA" id="ARBA00006695"/>
    </source>
</evidence>
<feature type="region of interest" description="Disordered" evidence="9">
    <location>
        <begin position="1"/>
        <end position="22"/>
    </location>
</feature>
<keyword evidence="12" id="KW-1185">Reference proteome</keyword>
<keyword evidence="4" id="KW-0747">Spliceosome</keyword>
<feature type="domain" description="CBF1-interacting co-repressor CIR N-terminal" evidence="10">
    <location>
        <begin position="10"/>
        <end position="46"/>
    </location>
</feature>
<evidence type="ECO:0000256" key="3">
    <source>
        <dbReference type="ARBA" id="ARBA00022664"/>
    </source>
</evidence>
<dbReference type="Proteomes" id="UP000799324">
    <property type="component" value="Unassembled WGS sequence"/>
</dbReference>
<protein>
    <recommendedName>
        <fullName evidence="10">CBF1-interacting co-repressor CIR N-terminal domain-containing protein</fullName>
    </recommendedName>
</protein>
<reference evidence="11" key="1">
    <citation type="journal article" date="2020" name="Stud. Mycol.">
        <title>101 Dothideomycetes genomes: a test case for predicting lifestyles and emergence of pathogens.</title>
        <authorList>
            <person name="Haridas S."/>
            <person name="Albert R."/>
            <person name="Binder M."/>
            <person name="Bloem J."/>
            <person name="Labutti K."/>
            <person name="Salamov A."/>
            <person name="Andreopoulos B."/>
            <person name="Baker S."/>
            <person name="Barry K."/>
            <person name="Bills G."/>
            <person name="Bluhm B."/>
            <person name="Cannon C."/>
            <person name="Castanera R."/>
            <person name="Culley D."/>
            <person name="Daum C."/>
            <person name="Ezra D."/>
            <person name="Gonzalez J."/>
            <person name="Henrissat B."/>
            <person name="Kuo A."/>
            <person name="Liang C."/>
            <person name="Lipzen A."/>
            <person name="Lutzoni F."/>
            <person name="Magnuson J."/>
            <person name="Mondo S."/>
            <person name="Nolan M."/>
            <person name="Ohm R."/>
            <person name="Pangilinan J."/>
            <person name="Park H.-J."/>
            <person name="Ramirez L."/>
            <person name="Alfaro M."/>
            <person name="Sun H."/>
            <person name="Tritt A."/>
            <person name="Yoshinaga Y."/>
            <person name="Zwiers L.-H."/>
            <person name="Turgeon B."/>
            <person name="Goodwin S."/>
            <person name="Spatafora J."/>
            <person name="Crous P."/>
            <person name="Grigoriev I."/>
        </authorList>
    </citation>
    <scope>NUCLEOTIDE SEQUENCE</scope>
    <source>
        <strain evidence="11">CBS 122681</strain>
    </source>
</reference>
<evidence type="ECO:0000313" key="11">
    <source>
        <dbReference type="EMBL" id="KAF2656585.1"/>
    </source>
</evidence>